<evidence type="ECO:0000256" key="1">
    <source>
        <dbReference type="SAM" id="Phobius"/>
    </source>
</evidence>
<keyword evidence="1" id="KW-1133">Transmembrane helix</keyword>
<proteinExistence type="predicted"/>
<keyword evidence="3" id="KW-1185">Reference proteome</keyword>
<dbReference type="EMBL" id="BKZW01000002">
    <property type="protein sequence ID" value="GER89566.1"/>
    <property type="molecule type" value="Genomic_DNA"/>
</dbReference>
<organism evidence="2 3">
    <name type="scientific">Dictyobacter vulcani</name>
    <dbReference type="NCBI Taxonomy" id="2607529"/>
    <lineage>
        <taxon>Bacteria</taxon>
        <taxon>Bacillati</taxon>
        <taxon>Chloroflexota</taxon>
        <taxon>Ktedonobacteria</taxon>
        <taxon>Ktedonobacterales</taxon>
        <taxon>Dictyobacteraceae</taxon>
        <taxon>Dictyobacter</taxon>
    </lineage>
</organism>
<protein>
    <submittedName>
        <fullName evidence="2">Uncharacterized protein</fullName>
    </submittedName>
</protein>
<gene>
    <name evidence="2" type="ORF">KDW_37280</name>
</gene>
<reference evidence="2 3" key="1">
    <citation type="submission" date="2019-10" db="EMBL/GenBank/DDBJ databases">
        <title>Dictyobacter vulcani sp. nov., within the class Ktedonobacteria, isolated from soil of volcanic Mt. Zao.</title>
        <authorList>
            <person name="Zheng Y."/>
            <person name="Wang C.M."/>
            <person name="Sakai Y."/>
            <person name="Abe K."/>
            <person name="Yokota A."/>
            <person name="Yabe S."/>
        </authorList>
    </citation>
    <scope>NUCLEOTIDE SEQUENCE [LARGE SCALE GENOMIC DNA]</scope>
    <source>
        <strain evidence="2 3">W12</strain>
    </source>
</reference>
<comment type="caution">
    <text evidence="2">The sequence shown here is derived from an EMBL/GenBank/DDBJ whole genome shotgun (WGS) entry which is preliminary data.</text>
</comment>
<evidence type="ECO:0000313" key="2">
    <source>
        <dbReference type="EMBL" id="GER89566.1"/>
    </source>
</evidence>
<dbReference type="RefSeq" id="WP_151757444.1">
    <property type="nucleotide sequence ID" value="NZ_BKZW01000002.1"/>
</dbReference>
<evidence type="ECO:0000313" key="3">
    <source>
        <dbReference type="Proteomes" id="UP000326912"/>
    </source>
</evidence>
<feature type="transmembrane region" description="Helical" evidence="1">
    <location>
        <begin position="34"/>
        <end position="53"/>
    </location>
</feature>
<name>A0A5J4KWH9_9CHLR</name>
<accession>A0A5J4KWH9</accession>
<keyword evidence="1" id="KW-0812">Transmembrane</keyword>
<dbReference type="AlphaFoldDB" id="A0A5J4KWH9"/>
<keyword evidence="1" id="KW-0472">Membrane</keyword>
<dbReference type="Proteomes" id="UP000326912">
    <property type="component" value="Unassembled WGS sequence"/>
</dbReference>
<sequence length="188" mass="20432">MSGLPPYRERALEHYAQQNQTTVLPRLISLRTALYLWIVLAILLVAVVVSWFGRIPVFTTGSGIVLGQSTDQTDQGLYAFLSPAQRTHMRVGQTVQVQLGNSGPAFTTVLEWVSPRVITPSVARQHFVLGSRAWGVLIEPAVVVKLMTPPGFSLRAFSGSVITVRLQVGSRPVLALIPGVGQFVGDDQ</sequence>